<feature type="short sequence motif" description="GXGXXG" evidence="8">
    <location>
        <begin position="832"/>
        <end position="837"/>
    </location>
</feature>
<feature type="domain" description="PNPLA" evidence="11">
    <location>
        <begin position="828"/>
        <end position="1068"/>
    </location>
</feature>
<keyword evidence="4" id="KW-0862">Zinc</keyword>
<dbReference type="PROSITE" id="PS00518">
    <property type="entry name" value="ZF_RING_1"/>
    <property type="match status" value="1"/>
</dbReference>
<evidence type="ECO:0000313" key="12">
    <source>
        <dbReference type="EMBL" id="KIW68181.1"/>
    </source>
</evidence>
<dbReference type="SUPFAM" id="SSF52540">
    <property type="entry name" value="P-loop containing nucleoside triphosphate hydrolases"/>
    <property type="match status" value="1"/>
</dbReference>
<feature type="active site" description="Nucleophile" evidence="8">
    <location>
        <position position="868"/>
    </location>
</feature>
<dbReference type="PROSITE" id="PS51635">
    <property type="entry name" value="PNPLA"/>
    <property type="match status" value="1"/>
</dbReference>
<feature type="short sequence motif" description="DGA/G" evidence="8">
    <location>
        <begin position="1055"/>
        <end position="1057"/>
    </location>
</feature>
<dbReference type="Pfam" id="PF01734">
    <property type="entry name" value="Patatin"/>
    <property type="match status" value="1"/>
</dbReference>
<dbReference type="InterPro" id="IPR027417">
    <property type="entry name" value="P-loop_NTPase"/>
</dbReference>
<keyword evidence="6 8" id="KW-0443">Lipid metabolism</keyword>
<keyword evidence="13" id="KW-1185">Reference proteome</keyword>
<dbReference type="PANTHER" id="PTHR24185">
    <property type="entry name" value="CALCIUM-INDEPENDENT PHOSPHOLIPASE A2-GAMMA"/>
    <property type="match status" value="1"/>
</dbReference>
<dbReference type="CDD" id="cd07199">
    <property type="entry name" value="Pat17_PNPLA8_PNPLA9_like"/>
    <property type="match status" value="1"/>
</dbReference>
<feature type="compositionally biased region" description="Low complexity" evidence="9">
    <location>
        <begin position="287"/>
        <end position="297"/>
    </location>
</feature>
<dbReference type="GO" id="GO:0016020">
    <property type="term" value="C:membrane"/>
    <property type="evidence" value="ECO:0007669"/>
    <property type="project" value="TreeGrafter"/>
</dbReference>
<keyword evidence="5 8" id="KW-0442">Lipid degradation</keyword>
<evidence type="ECO:0000259" key="10">
    <source>
        <dbReference type="PROSITE" id="PS50089"/>
    </source>
</evidence>
<accession>A0A0D2CSM0</accession>
<dbReference type="Gene3D" id="3.40.1090.10">
    <property type="entry name" value="Cytosolic phospholipase A2 catalytic domain"/>
    <property type="match status" value="1"/>
</dbReference>
<dbReference type="GO" id="GO:0047499">
    <property type="term" value="F:calcium-independent phospholipase A2 activity"/>
    <property type="evidence" value="ECO:0007669"/>
    <property type="project" value="TreeGrafter"/>
</dbReference>
<dbReference type="InterPro" id="IPR013083">
    <property type="entry name" value="Znf_RING/FYVE/PHD"/>
</dbReference>
<keyword evidence="2 7" id="KW-0863">Zinc-finger</keyword>
<dbReference type="InterPro" id="IPR017907">
    <property type="entry name" value="Znf_RING_CS"/>
</dbReference>
<organism evidence="12 13">
    <name type="scientific">Phialophora macrospora</name>
    <dbReference type="NCBI Taxonomy" id="1851006"/>
    <lineage>
        <taxon>Eukaryota</taxon>
        <taxon>Fungi</taxon>
        <taxon>Dikarya</taxon>
        <taxon>Ascomycota</taxon>
        <taxon>Pezizomycotina</taxon>
        <taxon>Eurotiomycetes</taxon>
        <taxon>Chaetothyriomycetidae</taxon>
        <taxon>Chaetothyriales</taxon>
        <taxon>Herpotrichiellaceae</taxon>
        <taxon>Phialophora</taxon>
    </lineage>
</organism>
<dbReference type="Gene3D" id="3.30.40.10">
    <property type="entry name" value="Zinc/RING finger domain, C3HC4 (zinc finger)"/>
    <property type="match status" value="1"/>
</dbReference>
<feature type="compositionally biased region" description="Polar residues" evidence="9">
    <location>
        <begin position="276"/>
        <end position="286"/>
    </location>
</feature>
<evidence type="ECO:0000256" key="6">
    <source>
        <dbReference type="ARBA" id="ARBA00023098"/>
    </source>
</evidence>
<evidence type="ECO:0000256" key="8">
    <source>
        <dbReference type="PROSITE-ProRule" id="PRU01161"/>
    </source>
</evidence>
<gene>
    <name evidence="12" type="ORF">PV04_04142</name>
</gene>
<keyword evidence="1" id="KW-0479">Metal-binding</keyword>
<feature type="short sequence motif" description="GXSXG" evidence="8">
    <location>
        <begin position="866"/>
        <end position="870"/>
    </location>
</feature>
<evidence type="ECO:0000256" key="5">
    <source>
        <dbReference type="ARBA" id="ARBA00022963"/>
    </source>
</evidence>
<feature type="region of interest" description="Disordered" evidence="9">
    <location>
        <begin position="276"/>
        <end position="316"/>
    </location>
</feature>
<proteinExistence type="predicted"/>
<feature type="domain" description="RING-type" evidence="10">
    <location>
        <begin position="734"/>
        <end position="780"/>
    </location>
</feature>
<dbReference type="SUPFAM" id="SSF52151">
    <property type="entry name" value="FabD/lysophospholipase-like"/>
    <property type="match status" value="1"/>
</dbReference>
<dbReference type="InterPro" id="IPR016035">
    <property type="entry name" value="Acyl_Trfase/lysoPLipase"/>
</dbReference>
<dbReference type="GO" id="GO:0019369">
    <property type="term" value="P:arachidonate metabolic process"/>
    <property type="evidence" value="ECO:0007669"/>
    <property type="project" value="TreeGrafter"/>
</dbReference>
<evidence type="ECO:0000256" key="3">
    <source>
        <dbReference type="ARBA" id="ARBA00022801"/>
    </source>
</evidence>
<dbReference type="GO" id="GO:0046486">
    <property type="term" value="P:glycerolipid metabolic process"/>
    <property type="evidence" value="ECO:0007669"/>
    <property type="project" value="UniProtKB-ARBA"/>
</dbReference>
<dbReference type="PROSITE" id="PS50089">
    <property type="entry name" value="ZF_RING_2"/>
    <property type="match status" value="1"/>
</dbReference>
<dbReference type="EMBL" id="KN846958">
    <property type="protein sequence ID" value="KIW68181.1"/>
    <property type="molecule type" value="Genomic_DNA"/>
</dbReference>
<reference evidence="12 13" key="1">
    <citation type="submission" date="2015-01" db="EMBL/GenBank/DDBJ databases">
        <title>The Genome Sequence of Capronia semiimmersa CBS27337.</title>
        <authorList>
            <consortium name="The Broad Institute Genomics Platform"/>
            <person name="Cuomo C."/>
            <person name="de Hoog S."/>
            <person name="Gorbushina A."/>
            <person name="Stielow B."/>
            <person name="Teixiera M."/>
            <person name="Abouelleil A."/>
            <person name="Chapman S.B."/>
            <person name="Priest M."/>
            <person name="Young S.K."/>
            <person name="Wortman J."/>
            <person name="Nusbaum C."/>
            <person name="Birren B."/>
        </authorList>
    </citation>
    <scope>NUCLEOTIDE SEQUENCE [LARGE SCALE GENOMIC DNA]</scope>
    <source>
        <strain evidence="12 13">CBS 27337</strain>
    </source>
</reference>
<sequence length="1338" mass="150819">MNHRQQTAPIFSEDAFLSSLKCALCGERRKIEELTLCSICSRARTPRRYLCISHCHRTECEHAQGCEEEGHSSCWYSHMSALSLMMREDHEKQSALADGCIQVIVPPKVDDRTQTEHHRFDQQAEWFRVTMASITAQGEEPILQVSDRFKKLCNPGAQFSLGQYPSLVCFIGDTGVGKSTLVRAMNTVGIVDRMQRSGVMDWRHVFGCQLHGPVTRATSARRTTRPTSVGVHLYRDQTIVHVRDDHGNQEDVPILYADCEGFSAGSMRTDAELSVSANSSRAPSVTSGSLASQSSRSRPYAESTTPSEPSVAPGMEGPLQLDLVIKTPGFKEMGKTSADVFYARFLYAFSDVVVFVINEEQKMKREMQRLLEWAVSAVKTSRSRSSPRTLLVVRNGPRNHHDSFYDDVDLKNEMFQDFGDIWDDSRVLSEYKEDHDLKCSRNEDKIYDNDQYFKLFFRETKICYIPSIQNGQPPDLIYRQYSHLRRLIVGGVQEAQKARSKSYFRHDVASAIDLIGQAFRHFAEFNEPFDFHVAARKNNPTPMSIPGHIANLLRHLGTTKEKFAKFEIIVAVCLISYNYRTSRHGREPADIFDEELSKICRKGLEIYQRQFLRCSLSMGDGTECVNFAYNHDRHQSKNGLIWSGLIDRSGFEKDVADVVGEVRAAFVDLYQELWDVRAHRGAPTLEATSVFRRRILGRERSSPIPPLTRAPTLRSQDFDRVDPTWSNLKSNMTCFACLQYAPDHVLPCGHGYCEECVKDFGKVLPQKPYHYVMDECVLCSATAVEWQAQRSTVTANGPSAGTENGRDILPSLPPVVRLNPRCGGIRVLTLDGGGIRGIIELALIEKIEQRIGLNLPISEFFDLVVGTSTGGIIALAITSSPRDSSTSALTAKFTSLAKRVFERDRFGVLWKMDPLNIVNKSKVSTVMMLLRVIRSRYKSSTLKASLLDFFDPKQPVFGGAVASYQQRTARVAVTSTSEGSPCLFTNYSRASYARGDVSDVEHLVDNRGFERQDNPEKEARVWEAAMATSAAPGYFHEWRIDDPENRKQGRVPFRDGALHSNLPVQCALEEQDRIWPAHKDYKKPLDILVALGTGKQLRETKIPRWLEFGGVGDVAAAYYKNVINTDAVWDAFVNSQRSNYSRYRHFRLTIELEEHVGLDEWDKMQSLYDKVGKLYDSSPKDPAGLWKKIDTVAYKLTASLLFFEPEKCDESVPTRGQGPRREQISGTIMCRLQTPSPAMRTLIRRMDGFYHHAASRHVMTPLQLPRDWKNGALQAEQNGQPFGIPCRLDNVEGAAVPQSLLVKLKPPAEAGEGSLWPISGFPITFQELKAGMLQRGVK</sequence>
<dbReference type="InterPro" id="IPR001841">
    <property type="entry name" value="Znf_RING"/>
</dbReference>
<keyword evidence="3 8" id="KW-0378">Hydrolase</keyword>
<dbReference type="HOGENOM" id="CLU_003059_2_1_1"/>
<evidence type="ECO:0000256" key="7">
    <source>
        <dbReference type="PROSITE-ProRule" id="PRU00175"/>
    </source>
</evidence>
<evidence type="ECO:0000256" key="9">
    <source>
        <dbReference type="SAM" id="MobiDB-lite"/>
    </source>
</evidence>
<feature type="active site" description="Proton acceptor" evidence="8">
    <location>
        <position position="1055"/>
    </location>
</feature>
<dbReference type="PANTHER" id="PTHR24185:SF1">
    <property type="entry name" value="CALCIUM-INDEPENDENT PHOSPHOLIPASE A2-GAMMA"/>
    <property type="match status" value="1"/>
</dbReference>
<dbReference type="Proteomes" id="UP000054266">
    <property type="component" value="Unassembled WGS sequence"/>
</dbReference>
<dbReference type="SUPFAM" id="SSF57850">
    <property type="entry name" value="RING/U-box"/>
    <property type="match status" value="1"/>
</dbReference>
<dbReference type="InterPro" id="IPR002641">
    <property type="entry name" value="PNPLA_dom"/>
</dbReference>
<dbReference type="GO" id="GO:0008270">
    <property type="term" value="F:zinc ion binding"/>
    <property type="evidence" value="ECO:0007669"/>
    <property type="project" value="UniProtKB-KW"/>
</dbReference>
<evidence type="ECO:0008006" key="14">
    <source>
        <dbReference type="Google" id="ProtNLM"/>
    </source>
</evidence>
<evidence type="ECO:0000256" key="2">
    <source>
        <dbReference type="ARBA" id="ARBA00022771"/>
    </source>
</evidence>
<evidence type="ECO:0000256" key="4">
    <source>
        <dbReference type="ARBA" id="ARBA00022833"/>
    </source>
</evidence>
<dbReference type="GO" id="GO:0016042">
    <property type="term" value="P:lipid catabolic process"/>
    <property type="evidence" value="ECO:0007669"/>
    <property type="project" value="UniProtKB-UniRule"/>
</dbReference>
<evidence type="ECO:0000259" key="11">
    <source>
        <dbReference type="PROSITE" id="PS51635"/>
    </source>
</evidence>
<protein>
    <recommendedName>
        <fullName evidence="14">PNPLA domain-containing protein</fullName>
    </recommendedName>
</protein>
<evidence type="ECO:0000256" key="1">
    <source>
        <dbReference type="ARBA" id="ARBA00022723"/>
    </source>
</evidence>
<dbReference type="STRING" id="5601.A0A0D2CSM0"/>
<name>A0A0D2CSM0_9EURO</name>
<evidence type="ECO:0000313" key="13">
    <source>
        <dbReference type="Proteomes" id="UP000054266"/>
    </source>
</evidence>